<evidence type="ECO:0000256" key="3">
    <source>
        <dbReference type="ARBA" id="ARBA00012438"/>
    </source>
</evidence>
<protein>
    <recommendedName>
        <fullName evidence="3">histidine kinase</fullName>
        <ecNumber evidence="3">2.7.13.3</ecNumber>
    </recommendedName>
</protein>
<keyword evidence="12 15" id="KW-0472">Membrane</keyword>
<dbReference type="EMBL" id="CP106679">
    <property type="protein sequence ID" value="UXP33362.1"/>
    <property type="molecule type" value="Genomic_DNA"/>
</dbReference>
<evidence type="ECO:0000256" key="9">
    <source>
        <dbReference type="ARBA" id="ARBA00022777"/>
    </source>
</evidence>
<dbReference type="SUPFAM" id="SSF47226">
    <property type="entry name" value="Histidine-containing phosphotransfer domain, HPT domain"/>
    <property type="match status" value="1"/>
</dbReference>
<keyword evidence="8 15" id="KW-0812">Transmembrane</keyword>
<keyword evidence="5" id="KW-0997">Cell inner membrane</keyword>
<evidence type="ECO:0000256" key="2">
    <source>
        <dbReference type="ARBA" id="ARBA00004429"/>
    </source>
</evidence>
<evidence type="ECO:0000259" key="16">
    <source>
        <dbReference type="PROSITE" id="PS50109"/>
    </source>
</evidence>
<evidence type="ECO:0000256" key="7">
    <source>
        <dbReference type="ARBA" id="ARBA00022679"/>
    </source>
</evidence>
<feature type="domain" description="HPt" evidence="18">
    <location>
        <begin position="761"/>
        <end position="858"/>
    </location>
</feature>
<dbReference type="Gene3D" id="1.10.287.130">
    <property type="match status" value="1"/>
</dbReference>
<dbReference type="InterPro" id="IPR036641">
    <property type="entry name" value="HPT_dom_sf"/>
</dbReference>
<dbReference type="Pfam" id="PF00512">
    <property type="entry name" value="HisKA"/>
    <property type="match status" value="1"/>
</dbReference>
<dbReference type="SUPFAM" id="SSF47384">
    <property type="entry name" value="Homodimeric domain of signal transducing histidine kinase"/>
    <property type="match status" value="1"/>
</dbReference>
<dbReference type="SMART" id="SM00388">
    <property type="entry name" value="HisKA"/>
    <property type="match status" value="1"/>
</dbReference>
<dbReference type="InterPro" id="IPR003594">
    <property type="entry name" value="HATPase_dom"/>
</dbReference>
<dbReference type="InterPro" id="IPR011006">
    <property type="entry name" value="CheY-like_superfamily"/>
</dbReference>
<evidence type="ECO:0000256" key="8">
    <source>
        <dbReference type="ARBA" id="ARBA00022692"/>
    </source>
</evidence>
<dbReference type="CDD" id="cd16922">
    <property type="entry name" value="HATPase_EvgS-ArcB-TorS-like"/>
    <property type="match status" value="1"/>
</dbReference>
<feature type="transmembrane region" description="Helical" evidence="15">
    <location>
        <begin position="308"/>
        <end position="329"/>
    </location>
</feature>
<dbReference type="PANTHER" id="PTHR43047">
    <property type="entry name" value="TWO-COMPONENT HISTIDINE PROTEIN KINASE"/>
    <property type="match status" value="1"/>
</dbReference>
<dbReference type="InterPro" id="IPR001789">
    <property type="entry name" value="Sig_transdc_resp-reg_receiver"/>
</dbReference>
<evidence type="ECO:0000256" key="14">
    <source>
        <dbReference type="PROSITE-ProRule" id="PRU00169"/>
    </source>
</evidence>
<evidence type="ECO:0000313" key="20">
    <source>
        <dbReference type="Proteomes" id="UP001065174"/>
    </source>
</evidence>
<comment type="subcellular location">
    <subcellularLocation>
        <location evidence="2">Cell inner membrane</location>
        <topology evidence="2">Multi-pass membrane protein</topology>
    </subcellularLocation>
</comment>
<dbReference type="PROSITE" id="PS50110">
    <property type="entry name" value="RESPONSE_REGULATORY"/>
    <property type="match status" value="1"/>
</dbReference>
<dbReference type="PRINTS" id="PR00344">
    <property type="entry name" value="BCTRLSENSOR"/>
</dbReference>
<keyword evidence="20" id="KW-1185">Reference proteome</keyword>
<dbReference type="InterPro" id="IPR008207">
    <property type="entry name" value="Sig_transdc_His_kin_Hpt_dom"/>
</dbReference>
<dbReference type="Gene3D" id="3.40.50.2300">
    <property type="match status" value="1"/>
</dbReference>
<dbReference type="SUPFAM" id="SSF55874">
    <property type="entry name" value="ATPase domain of HSP90 chaperone/DNA topoisomerase II/histidine kinase"/>
    <property type="match status" value="1"/>
</dbReference>
<evidence type="ECO:0000256" key="6">
    <source>
        <dbReference type="ARBA" id="ARBA00022553"/>
    </source>
</evidence>
<feature type="domain" description="Histidine kinase" evidence="16">
    <location>
        <begin position="362"/>
        <end position="583"/>
    </location>
</feature>
<evidence type="ECO:0000256" key="11">
    <source>
        <dbReference type="ARBA" id="ARBA00022989"/>
    </source>
</evidence>
<evidence type="ECO:0000256" key="12">
    <source>
        <dbReference type="ARBA" id="ARBA00023136"/>
    </source>
</evidence>
<keyword evidence="9" id="KW-0418">Kinase</keyword>
<dbReference type="Pfam" id="PF00072">
    <property type="entry name" value="Response_reg"/>
    <property type="match status" value="1"/>
</dbReference>
<dbReference type="Proteomes" id="UP001065174">
    <property type="component" value="Chromosome"/>
</dbReference>
<accession>A0ABY6CS78</accession>
<evidence type="ECO:0000313" key="19">
    <source>
        <dbReference type="EMBL" id="UXP33362.1"/>
    </source>
</evidence>
<dbReference type="Gene3D" id="3.30.565.10">
    <property type="entry name" value="Histidine kinase-like ATPase, C-terminal domain"/>
    <property type="match status" value="1"/>
</dbReference>
<feature type="transmembrane region" description="Helical" evidence="15">
    <location>
        <begin position="15"/>
        <end position="34"/>
    </location>
</feature>
<evidence type="ECO:0000256" key="1">
    <source>
        <dbReference type="ARBA" id="ARBA00000085"/>
    </source>
</evidence>
<evidence type="ECO:0000256" key="5">
    <source>
        <dbReference type="ARBA" id="ARBA00022519"/>
    </source>
</evidence>
<dbReference type="SMART" id="SM00387">
    <property type="entry name" value="HATPase_c"/>
    <property type="match status" value="1"/>
</dbReference>
<keyword evidence="10 19" id="KW-0067">ATP-binding</keyword>
<dbReference type="CDD" id="cd00082">
    <property type="entry name" value="HisKA"/>
    <property type="match status" value="1"/>
</dbReference>
<dbReference type="Gene3D" id="1.20.120.160">
    <property type="entry name" value="HPT domain"/>
    <property type="match status" value="1"/>
</dbReference>
<dbReference type="PANTHER" id="PTHR43047:SF64">
    <property type="entry name" value="HISTIDINE KINASE CONTAINING CHEY-HOMOLOGOUS RECEIVER DOMAIN AND PAS DOMAIN-RELATED"/>
    <property type="match status" value="1"/>
</dbReference>
<organism evidence="19 20">
    <name type="scientific">Reichenbachiella agarivorans</name>
    <dbReference type="NCBI Taxonomy" id="2979464"/>
    <lineage>
        <taxon>Bacteria</taxon>
        <taxon>Pseudomonadati</taxon>
        <taxon>Bacteroidota</taxon>
        <taxon>Cytophagia</taxon>
        <taxon>Cytophagales</taxon>
        <taxon>Reichenbachiellaceae</taxon>
        <taxon>Reichenbachiella</taxon>
    </lineage>
</organism>
<dbReference type="InterPro" id="IPR036890">
    <property type="entry name" value="HATPase_C_sf"/>
</dbReference>
<dbReference type="Pfam" id="PF02518">
    <property type="entry name" value="HATPase_c"/>
    <property type="match status" value="1"/>
</dbReference>
<feature type="modified residue" description="4-aspartylphosphate" evidence="14">
    <location>
        <position position="657"/>
    </location>
</feature>
<keyword evidence="6 14" id="KW-0597">Phosphoprotein</keyword>
<dbReference type="SUPFAM" id="SSF52172">
    <property type="entry name" value="CheY-like"/>
    <property type="match status" value="1"/>
</dbReference>
<name>A0ABY6CS78_9BACT</name>
<evidence type="ECO:0000256" key="4">
    <source>
        <dbReference type="ARBA" id="ARBA00022475"/>
    </source>
</evidence>
<sequence length="861" mass="97908">MTQNIKTDRETKRKVWMVFLISFLITCCICYVSYESFLALTGAINRLSQPDERVELINETFQEIVEAENNIQSYILSNDGRLEREYLIHARTAKLKIAELKTLLNDDSLQLERVDSLEILYETKLSNLETFLELKNKRQQEMFTGQALNKIQNQMNDTAVTERQLLRREFLNAEFTPKEKVLVVEDESKGVKGFFRKMLGSEETYVDTVRTVKDEFSLSKQVRVDTTVIKSLSYDTTLLEVKNILSQALKEEKRMQRRMSAKELELLKQDMRFISNIRGIIYALKQQEKAESAIANHAATRVVAKSTLFIISVGLVGLLMSGGFLFLILRDITGSFYYRIQLEKEKARAEKLALAKEEFLSNMSHEIRTPLQSIKGFSELIGQTTLDPRQSQFLTAIKYSNEYLSGLINDVLDQAKIEAGMLELSKQPFDLPRIVHEIQTVYGKTSDDKGVVFKVNISSEIEDIELVGDAMRIKQVLINLVSNAIKFTTEGFILLDIQGTKKDDTMELVIQVQDTGIGISTEMQTIIFDQFTQEINTTTQNYRGTGLGLSIAKSLTEAMEGKISLESELGKGSTFKMELELPYIEKQKNNTIDLPLVSLQTKFAVQVLVVEDDDWNATLIKEVLSQLVNEVKVFQQAHLALEFLLESESQVNLILTDIKMAGMDGAQFLTQVRAAGIQTPMIALTAHVQPDKLQALKDEGFDQVYSKPYNTSDIQQILAQYFEPVRSDSDESRLETSDEKVSSENQSIFDFSLIYKYAGGNEDTFKSLLSSLLSNNERQLNDYQNYLETDNMSQMADLCHQMKTSYDNLGLTTISEALASIELFHQIGKLDRAKASAEELSAELHVVFEKLRDQLKRQFDI</sequence>
<keyword evidence="10 19" id="KW-0547">Nucleotide-binding</keyword>
<dbReference type="GO" id="GO:0005524">
    <property type="term" value="F:ATP binding"/>
    <property type="evidence" value="ECO:0007669"/>
    <property type="project" value="UniProtKB-KW"/>
</dbReference>
<dbReference type="InterPro" id="IPR005467">
    <property type="entry name" value="His_kinase_dom"/>
</dbReference>
<dbReference type="PROSITE" id="PS50894">
    <property type="entry name" value="HPT"/>
    <property type="match status" value="1"/>
</dbReference>
<keyword evidence="4" id="KW-1003">Cell membrane</keyword>
<keyword evidence="7" id="KW-0808">Transferase</keyword>
<proteinExistence type="predicted"/>
<dbReference type="EC" id="2.7.13.3" evidence="3"/>
<gene>
    <name evidence="19" type="ORF">N6H18_05275</name>
</gene>
<keyword evidence="11 15" id="KW-1133">Transmembrane helix</keyword>
<dbReference type="PROSITE" id="PS50109">
    <property type="entry name" value="HIS_KIN"/>
    <property type="match status" value="1"/>
</dbReference>
<comment type="catalytic activity">
    <reaction evidence="1">
        <text>ATP + protein L-histidine = ADP + protein N-phospho-L-histidine.</text>
        <dbReference type="EC" id="2.7.13.3"/>
    </reaction>
</comment>
<evidence type="ECO:0000259" key="17">
    <source>
        <dbReference type="PROSITE" id="PS50110"/>
    </source>
</evidence>
<dbReference type="InterPro" id="IPR003661">
    <property type="entry name" value="HisK_dim/P_dom"/>
</dbReference>
<reference evidence="19" key="1">
    <citation type="submission" date="2022-09" db="EMBL/GenBank/DDBJ databases">
        <title>Comparative genomics and taxonomic characterization of three novel marine species of genus Reichenbachiella exhibiting antioxidant and polysaccharide degradation activities.</title>
        <authorList>
            <person name="Muhammad N."/>
            <person name="Lee Y.-J."/>
            <person name="Ko J."/>
            <person name="Kim S.-G."/>
        </authorList>
    </citation>
    <scope>NUCLEOTIDE SEQUENCE</scope>
    <source>
        <strain evidence="19">BKB1-1</strain>
    </source>
</reference>
<dbReference type="InterPro" id="IPR004358">
    <property type="entry name" value="Sig_transdc_His_kin-like_C"/>
</dbReference>
<evidence type="ECO:0000256" key="10">
    <source>
        <dbReference type="ARBA" id="ARBA00022840"/>
    </source>
</evidence>
<feature type="domain" description="Response regulatory" evidence="17">
    <location>
        <begin position="606"/>
        <end position="722"/>
    </location>
</feature>
<dbReference type="InterPro" id="IPR036097">
    <property type="entry name" value="HisK_dim/P_sf"/>
</dbReference>
<evidence type="ECO:0000256" key="15">
    <source>
        <dbReference type="SAM" id="Phobius"/>
    </source>
</evidence>
<evidence type="ECO:0000259" key="18">
    <source>
        <dbReference type="PROSITE" id="PS50894"/>
    </source>
</evidence>
<dbReference type="RefSeq" id="WP_262310791.1">
    <property type="nucleotide sequence ID" value="NZ_CP106679.1"/>
</dbReference>
<dbReference type="SMART" id="SM00448">
    <property type="entry name" value="REC"/>
    <property type="match status" value="1"/>
</dbReference>
<evidence type="ECO:0000256" key="13">
    <source>
        <dbReference type="PROSITE-ProRule" id="PRU00110"/>
    </source>
</evidence>
<feature type="modified residue" description="Phosphohistidine" evidence="13">
    <location>
        <position position="800"/>
    </location>
</feature>